<evidence type="ECO:0000313" key="6">
    <source>
        <dbReference type="EMBL" id="MXG89826.1"/>
    </source>
</evidence>
<comment type="pathway">
    <text evidence="1">Ketone degradation; acetoin degradation.</text>
</comment>
<proteinExistence type="inferred from homology"/>
<dbReference type="CDD" id="cd09994">
    <property type="entry name" value="HDAC_AcuC_like"/>
    <property type="match status" value="1"/>
</dbReference>
<dbReference type="PRINTS" id="PR01272">
    <property type="entry name" value="ACUCPROTEIN"/>
</dbReference>
<protein>
    <recommendedName>
        <fullName evidence="3">Acetoin utilization protein AcuC</fullName>
    </recommendedName>
</protein>
<dbReference type="EMBL" id="WUEK01000005">
    <property type="protein sequence ID" value="MXG89826.1"/>
    <property type="molecule type" value="Genomic_DNA"/>
</dbReference>
<dbReference type="UniPathway" id="UPA00040"/>
<dbReference type="Proteomes" id="UP000473325">
    <property type="component" value="Unassembled WGS sequence"/>
</dbReference>
<name>A0A6L7EVT0_9ACTN</name>
<accession>A0A6L7EVT0</accession>
<comment type="caution">
    <text evidence="6">The sequence shown here is derived from an EMBL/GenBank/DDBJ whole genome shotgun (WGS) entry which is preliminary data.</text>
</comment>
<evidence type="ECO:0000256" key="1">
    <source>
        <dbReference type="ARBA" id="ARBA00005101"/>
    </source>
</evidence>
<evidence type="ECO:0000313" key="7">
    <source>
        <dbReference type="Proteomes" id="UP000473325"/>
    </source>
</evidence>
<dbReference type="RefSeq" id="WP_160877655.1">
    <property type="nucleotide sequence ID" value="NZ_WUEK01000005.1"/>
</dbReference>
<dbReference type="InterPro" id="IPR037138">
    <property type="entry name" value="His_deacetylse_dom_sf"/>
</dbReference>
<dbReference type="InterPro" id="IPR000286">
    <property type="entry name" value="HDACs"/>
</dbReference>
<evidence type="ECO:0000256" key="2">
    <source>
        <dbReference type="ARBA" id="ARBA00005947"/>
    </source>
</evidence>
<dbReference type="InterPro" id="IPR023801">
    <property type="entry name" value="His_deacetylse_dom"/>
</dbReference>
<dbReference type="InterPro" id="IPR023696">
    <property type="entry name" value="Ureohydrolase_dom_sf"/>
</dbReference>
<feature type="domain" description="Histone deacetylase" evidence="5">
    <location>
        <begin position="27"/>
        <end position="323"/>
    </location>
</feature>
<dbReference type="PRINTS" id="PR01270">
    <property type="entry name" value="HDASUPER"/>
</dbReference>
<keyword evidence="7" id="KW-1185">Reference proteome</keyword>
<dbReference type="GO" id="GO:0004407">
    <property type="term" value="F:histone deacetylase activity"/>
    <property type="evidence" value="ECO:0007669"/>
    <property type="project" value="TreeGrafter"/>
</dbReference>
<dbReference type="Pfam" id="PF00850">
    <property type="entry name" value="Hist_deacetyl"/>
    <property type="match status" value="1"/>
</dbReference>
<evidence type="ECO:0000256" key="3">
    <source>
        <dbReference type="ARBA" id="ARBA00020218"/>
    </source>
</evidence>
<reference evidence="6 7" key="1">
    <citation type="submission" date="2019-12" db="EMBL/GenBank/DDBJ databases">
        <authorList>
            <person name="Kun Z."/>
        </authorList>
    </citation>
    <scope>NUCLEOTIDE SEQUENCE [LARGE SCALE GENOMIC DNA]</scope>
    <source>
        <strain evidence="6 7">YIM 123512</strain>
    </source>
</reference>
<organism evidence="6 7">
    <name type="scientific">Nocardioides flavescens</name>
    <dbReference type="NCBI Taxonomy" id="2691959"/>
    <lineage>
        <taxon>Bacteria</taxon>
        <taxon>Bacillati</taxon>
        <taxon>Actinomycetota</taxon>
        <taxon>Actinomycetes</taxon>
        <taxon>Propionibacteriales</taxon>
        <taxon>Nocardioidaceae</taxon>
        <taxon>Nocardioides</taxon>
    </lineage>
</organism>
<evidence type="ECO:0000256" key="4">
    <source>
        <dbReference type="ARBA" id="ARBA00022627"/>
    </source>
</evidence>
<keyword evidence="4" id="KW-0006">Acetoin catabolism</keyword>
<dbReference type="SUPFAM" id="SSF52768">
    <property type="entry name" value="Arginase/deacetylase"/>
    <property type="match status" value="1"/>
</dbReference>
<dbReference type="Gene3D" id="3.40.800.20">
    <property type="entry name" value="Histone deacetylase domain"/>
    <property type="match status" value="1"/>
</dbReference>
<dbReference type="AlphaFoldDB" id="A0A6L7EVT0"/>
<comment type="similarity">
    <text evidence="2">Belongs to the histone deacetylase family.</text>
</comment>
<dbReference type="GO" id="GO:0040029">
    <property type="term" value="P:epigenetic regulation of gene expression"/>
    <property type="evidence" value="ECO:0007669"/>
    <property type="project" value="TreeGrafter"/>
</dbReference>
<dbReference type="InterPro" id="IPR003085">
    <property type="entry name" value="AcuC"/>
</dbReference>
<dbReference type="PANTHER" id="PTHR10625:SF10">
    <property type="entry name" value="HISTONE DEACETYLASE HDAC1"/>
    <property type="match status" value="1"/>
</dbReference>
<dbReference type="GO" id="GO:0045150">
    <property type="term" value="P:acetoin catabolic process"/>
    <property type="evidence" value="ECO:0007669"/>
    <property type="project" value="UniProtKB-UniPathway"/>
</dbReference>
<dbReference type="PANTHER" id="PTHR10625">
    <property type="entry name" value="HISTONE DEACETYLASE HDAC1-RELATED"/>
    <property type="match status" value="1"/>
</dbReference>
<sequence length="400" mass="42900">MWDGQCSGPASVVFDPTLSAYDFGGHHPMSPLRVDLTMRLVTELGVTDGGLRVVPAPHASLEQLATVHEPALIEAVQRAGHSGEADEAGTALGLGSEDNPVFLGMHEATSHVVGATIEAFRQVHSGESLHAANVTGGLHHAMPERASGFCVYNDVAVGIRWLLDQGVERVAYVDVDVHHGDGVEKVFWDDPRVLTISLHETGQFLFPGTGFPSDVGGEGAEGSVVNVPLPPGTADAGWLRAFHAVVPDLLREFAPQVLVTQHGCDSHAEDPLAHLMLSVDGQRAAYLALHELAHEVADGRWVALGGGGYAIVDVVPRAWSHLLGIVAGSPLDPSTPTPEAWRAHVEERIGLEAPRRMTDGRQPRWQPWSEGYDPGTWLDREVNATRTAVFPLHGLDPLPW</sequence>
<gene>
    <name evidence="6" type="ORF">GRQ65_09710</name>
</gene>
<evidence type="ECO:0000259" key="5">
    <source>
        <dbReference type="Pfam" id="PF00850"/>
    </source>
</evidence>